<dbReference type="InterPro" id="IPR025110">
    <property type="entry name" value="AMP-bd_C"/>
</dbReference>
<gene>
    <name evidence="4" type="ORF">GCM10010913_26140</name>
</gene>
<evidence type="ECO:0000313" key="5">
    <source>
        <dbReference type="Proteomes" id="UP000608420"/>
    </source>
</evidence>
<dbReference type="PANTHER" id="PTHR43201">
    <property type="entry name" value="ACYL-COA SYNTHETASE"/>
    <property type="match status" value="1"/>
</dbReference>
<evidence type="ECO:0000313" key="4">
    <source>
        <dbReference type="EMBL" id="GGG03159.1"/>
    </source>
</evidence>
<evidence type="ECO:0000259" key="2">
    <source>
        <dbReference type="Pfam" id="PF00501"/>
    </source>
</evidence>
<dbReference type="SUPFAM" id="SSF56801">
    <property type="entry name" value="Acetyl-CoA synthetase-like"/>
    <property type="match status" value="1"/>
</dbReference>
<organism evidence="4 5">
    <name type="scientific">Paenibacillus aceti</name>
    <dbReference type="NCBI Taxonomy" id="1820010"/>
    <lineage>
        <taxon>Bacteria</taxon>
        <taxon>Bacillati</taxon>
        <taxon>Bacillota</taxon>
        <taxon>Bacilli</taxon>
        <taxon>Bacillales</taxon>
        <taxon>Paenibacillaceae</taxon>
        <taxon>Paenibacillus</taxon>
    </lineage>
</organism>
<dbReference type="PANTHER" id="PTHR43201:SF8">
    <property type="entry name" value="ACYL-COA SYNTHETASE FAMILY MEMBER 3"/>
    <property type="match status" value="1"/>
</dbReference>
<feature type="domain" description="AMP-binding enzyme C-terminal" evidence="3">
    <location>
        <begin position="384"/>
        <end position="459"/>
    </location>
</feature>
<evidence type="ECO:0008006" key="6">
    <source>
        <dbReference type="Google" id="ProtNLM"/>
    </source>
</evidence>
<accession>A0ABQ1VWU2</accession>
<dbReference type="Proteomes" id="UP000608420">
    <property type="component" value="Unassembled WGS sequence"/>
</dbReference>
<keyword evidence="5" id="KW-1185">Reference proteome</keyword>
<reference evidence="5" key="1">
    <citation type="journal article" date="2019" name="Int. J. Syst. Evol. Microbiol.">
        <title>The Global Catalogue of Microorganisms (GCM) 10K type strain sequencing project: providing services to taxonomists for standard genome sequencing and annotation.</title>
        <authorList>
            <consortium name="The Broad Institute Genomics Platform"/>
            <consortium name="The Broad Institute Genome Sequencing Center for Infectious Disease"/>
            <person name="Wu L."/>
            <person name="Ma J."/>
        </authorList>
    </citation>
    <scope>NUCLEOTIDE SEQUENCE [LARGE SCALE GENOMIC DNA]</scope>
    <source>
        <strain evidence="5">CGMCC 1.15420</strain>
    </source>
</reference>
<dbReference type="InterPro" id="IPR045851">
    <property type="entry name" value="AMP-bd_C_sf"/>
</dbReference>
<feature type="domain" description="AMP-dependent synthetase/ligase" evidence="2">
    <location>
        <begin position="22"/>
        <end position="324"/>
    </location>
</feature>
<dbReference type="Gene3D" id="3.30.300.30">
    <property type="match status" value="1"/>
</dbReference>
<dbReference type="InterPro" id="IPR042099">
    <property type="entry name" value="ANL_N_sf"/>
</dbReference>
<dbReference type="CDD" id="cd04433">
    <property type="entry name" value="AFD_class_I"/>
    <property type="match status" value="1"/>
</dbReference>
<dbReference type="InterPro" id="IPR000873">
    <property type="entry name" value="AMP-dep_synth/lig_dom"/>
</dbReference>
<sequence length="469" mass="51019">MQSILTKILDLQSSTERLIASEPGKWFTGVDLQGTAEGLRQSLQESGAASGGVAICCSTGPAFVAALIAVIQSGRSPVLLGSKWPMHEIAAALSNSPCAALITDQTRFRDEFIHPDWDCLNLEGICTGGYLVWRNLNFTADVPEGEWLGQFTSGTTGKSRLVIRSWAAIEDEILALEEASGLPPGGIYLNMAPLHHSYGFCGGLIWPLLRGSALYNVHDFYPSACRRIWAELHPVVVYGLPFQYDFIAISPGTEVNTPRIAFSAGGPLTYEVRSKAKELLGVQLSNNYGSTETGTMCVYRDMPLEVSDHCVGWPLPNRHFQVSEDGVLLLFSQGTMERYYDGPEAAIPYTLGDLGHIRSDGCIEVLGRLRPVINVGGAKISPEKVEDVIKACPGISDAVVMGTAVSGFHQMVSAFVEIRAGVDLTEEEIRTFCKARLLPVEVPKRVHLMDKIPKSETGKIQGKYLLEMS</sequence>
<dbReference type="RefSeq" id="WP_120463572.1">
    <property type="nucleotide sequence ID" value="NZ_KZ987724.1"/>
</dbReference>
<evidence type="ECO:0000259" key="3">
    <source>
        <dbReference type="Pfam" id="PF13193"/>
    </source>
</evidence>
<comment type="caution">
    <text evidence="4">The sequence shown here is derived from an EMBL/GenBank/DDBJ whole genome shotgun (WGS) entry which is preliminary data.</text>
</comment>
<dbReference type="EMBL" id="BMIW01000018">
    <property type="protein sequence ID" value="GGG03159.1"/>
    <property type="molecule type" value="Genomic_DNA"/>
</dbReference>
<protein>
    <recommendedName>
        <fullName evidence="6">Acyl-CoA synthetase</fullName>
    </recommendedName>
</protein>
<dbReference type="Pfam" id="PF13193">
    <property type="entry name" value="AMP-binding_C"/>
    <property type="match status" value="1"/>
</dbReference>
<proteinExistence type="inferred from homology"/>
<dbReference type="Gene3D" id="3.40.50.12780">
    <property type="entry name" value="N-terminal domain of ligase-like"/>
    <property type="match status" value="1"/>
</dbReference>
<evidence type="ECO:0000256" key="1">
    <source>
        <dbReference type="ARBA" id="ARBA00006432"/>
    </source>
</evidence>
<name>A0ABQ1VWU2_9BACL</name>
<comment type="similarity">
    <text evidence="1">Belongs to the ATP-dependent AMP-binding enzyme family.</text>
</comment>
<dbReference type="Pfam" id="PF00501">
    <property type="entry name" value="AMP-binding"/>
    <property type="match status" value="1"/>
</dbReference>